<dbReference type="AlphaFoldDB" id="A0AAD6XE64"/>
<sequence>MDDDYIVVDMADTQDLSLGIHSLPSEVLAGEIFPLVAHGDRWRRKILVLDQVCTHWRHILHSSPLLWTNCIPINTRQFSGLSSADSLVASYFTAVKMWLARSAPLPVPVSLNWSAFRPGTDDFSRAVDIFTEISGRWKSLHIDARWAEEATVYVLRALERQSPGTLHALTEVAFNSFPVWIRAPVPPFTTIPDRQFIRPLEVVSIPWSQLTQLGLISASALTCRTVLLKCTNIVSAGWEGVTEDDSNLSAELSITTLTHLSLLRLSVSQASIRAAGNLVLPALTTLELLHDARMVWPHPAVFSLLPLSNIQKLTLNVALDVLESADLCALLRCTPGVTELKLDTPFGIENAFLDALRADGPVTELLLPRLEMLWVHGGPRFIPYSDAENAQLLTAFQAMVTSRVGVLRRLVYKPVVTNKRLRDKLMLAFPAFSVNGLHVEVL</sequence>
<reference evidence="1" key="1">
    <citation type="submission" date="2023-03" db="EMBL/GenBank/DDBJ databases">
        <title>Massive genome expansion in bonnet fungi (Mycena s.s.) driven by repeated elements and novel gene families across ecological guilds.</title>
        <authorList>
            <consortium name="Lawrence Berkeley National Laboratory"/>
            <person name="Harder C.B."/>
            <person name="Miyauchi S."/>
            <person name="Viragh M."/>
            <person name="Kuo A."/>
            <person name="Thoen E."/>
            <person name="Andreopoulos B."/>
            <person name="Lu D."/>
            <person name="Skrede I."/>
            <person name="Drula E."/>
            <person name="Henrissat B."/>
            <person name="Morin E."/>
            <person name="Kohler A."/>
            <person name="Barry K."/>
            <person name="LaButti K."/>
            <person name="Morin E."/>
            <person name="Salamov A."/>
            <person name="Lipzen A."/>
            <person name="Mereny Z."/>
            <person name="Hegedus B."/>
            <person name="Baldrian P."/>
            <person name="Stursova M."/>
            <person name="Weitz H."/>
            <person name="Taylor A."/>
            <person name="Grigoriev I.V."/>
            <person name="Nagy L.G."/>
            <person name="Martin F."/>
            <person name="Kauserud H."/>
        </authorList>
    </citation>
    <scope>NUCLEOTIDE SEQUENCE</scope>
    <source>
        <strain evidence="1">CBHHK200</strain>
    </source>
</reference>
<dbReference type="Proteomes" id="UP001218188">
    <property type="component" value="Unassembled WGS sequence"/>
</dbReference>
<gene>
    <name evidence="1" type="ORF">C8F04DRAFT_521768</name>
</gene>
<proteinExistence type="predicted"/>
<comment type="caution">
    <text evidence="1">The sequence shown here is derived from an EMBL/GenBank/DDBJ whole genome shotgun (WGS) entry which is preliminary data.</text>
</comment>
<evidence type="ECO:0000313" key="2">
    <source>
        <dbReference type="Proteomes" id="UP001218188"/>
    </source>
</evidence>
<evidence type="ECO:0008006" key="3">
    <source>
        <dbReference type="Google" id="ProtNLM"/>
    </source>
</evidence>
<protein>
    <recommendedName>
        <fullName evidence="3">F-box domain-containing protein</fullName>
    </recommendedName>
</protein>
<organism evidence="1 2">
    <name type="scientific">Mycena alexandri</name>
    <dbReference type="NCBI Taxonomy" id="1745969"/>
    <lineage>
        <taxon>Eukaryota</taxon>
        <taxon>Fungi</taxon>
        <taxon>Dikarya</taxon>
        <taxon>Basidiomycota</taxon>
        <taxon>Agaricomycotina</taxon>
        <taxon>Agaricomycetes</taxon>
        <taxon>Agaricomycetidae</taxon>
        <taxon>Agaricales</taxon>
        <taxon>Marasmiineae</taxon>
        <taxon>Mycenaceae</taxon>
        <taxon>Mycena</taxon>
    </lineage>
</organism>
<evidence type="ECO:0000313" key="1">
    <source>
        <dbReference type="EMBL" id="KAJ7045020.1"/>
    </source>
</evidence>
<accession>A0AAD6XE64</accession>
<name>A0AAD6XE64_9AGAR</name>
<keyword evidence="2" id="KW-1185">Reference proteome</keyword>
<dbReference type="EMBL" id="JARJCM010000005">
    <property type="protein sequence ID" value="KAJ7045020.1"/>
    <property type="molecule type" value="Genomic_DNA"/>
</dbReference>